<evidence type="ECO:0000313" key="1">
    <source>
        <dbReference type="EMBL" id="MEO2219638.1"/>
    </source>
</evidence>
<sequence length="488" mass="53764">MSRVDEHSFFRRLTEIRLETERNLLPRIERIFADMRPAAAASYEGQGRRLINEAQVRKYIIDPMLEALGWKLDDPAAMIVEVGVEPLDDSSHRRFLDYFGAGKIDECQASLLVEAKRLSHELPTHDEGMDLKQVMAEALKDAQKANSATRVRGQRGPLSVEWLEVLTTLFDYVERLASGEHGAPRKVLLTNGEWLIVFTDPVKTLVRKEISANDLLVVSNLNEAAETAVALFAQLSFASLTEGLQEQNIVDLCRFVESDGDPLPAAFAVDISTAELGKRPVMGVLPAIAVQVPSGGWLRFMNPAIEQQVLRSEAELANDMRAIHEQAEVLIAKLRTHRDLHLVDAAALESSIPKIPRFPSTRLLRRVADNRFVMYLGENTHPFVDPGAFAGCPYHSYGAAFKEGVAASAAPILRPSTEPPAYFPSGSARHCAHGGVHALRAKKCAIQGMDSFLCCRACALQARCWPDGAPSLPCSKQQQDVDVKTLIG</sequence>
<dbReference type="Proteomes" id="UP001455709">
    <property type="component" value="Unassembled WGS sequence"/>
</dbReference>
<keyword evidence="2" id="KW-1185">Reference proteome</keyword>
<name>A0ABV0FHR9_9NEIS</name>
<reference evidence="1 2" key="1">
    <citation type="submission" date="2024-05" db="EMBL/GenBank/DDBJ databases">
        <authorList>
            <person name="De Oliveira J.P."/>
            <person name="Noriler S.A."/>
            <person name="De Oliveira A.G."/>
            <person name="Sipoli D.S."/>
        </authorList>
    </citation>
    <scope>NUCLEOTIDE SEQUENCE [LARGE SCALE GENOMIC DNA]</scope>
    <source>
        <strain evidence="1 2">LABIM189</strain>
    </source>
</reference>
<dbReference type="RefSeq" id="WP_347372103.1">
    <property type="nucleotide sequence ID" value="NZ_JBDOJC010000001.1"/>
</dbReference>
<organism evidence="1 2">
    <name type="scientific">Chromobacterium vaccinii</name>
    <dbReference type="NCBI Taxonomy" id="1108595"/>
    <lineage>
        <taxon>Bacteria</taxon>
        <taxon>Pseudomonadati</taxon>
        <taxon>Pseudomonadota</taxon>
        <taxon>Betaproteobacteria</taxon>
        <taxon>Neisseriales</taxon>
        <taxon>Chromobacteriaceae</taxon>
        <taxon>Chromobacterium</taxon>
    </lineage>
</organism>
<evidence type="ECO:0000313" key="2">
    <source>
        <dbReference type="Proteomes" id="UP001455709"/>
    </source>
</evidence>
<gene>
    <name evidence="1" type="ORF">ABGV49_21505</name>
</gene>
<dbReference type="EMBL" id="JBDOJC010000001">
    <property type="protein sequence ID" value="MEO2219638.1"/>
    <property type="molecule type" value="Genomic_DNA"/>
</dbReference>
<proteinExistence type="predicted"/>
<accession>A0ABV0FHR9</accession>
<comment type="caution">
    <text evidence="1">The sequence shown here is derived from an EMBL/GenBank/DDBJ whole genome shotgun (WGS) entry which is preliminary data.</text>
</comment>
<protein>
    <submittedName>
        <fullName evidence="1">Uncharacterized protein</fullName>
    </submittedName>
</protein>